<dbReference type="AlphaFoldDB" id="A0ABD3VBE8"/>
<evidence type="ECO:0000313" key="1">
    <source>
        <dbReference type="EMBL" id="KAL3858902.1"/>
    </source>
</evidence>
<proteinExistence type="predicted"/>
<comment type="caution">
    <text evidence="1">The sequence shown here is derived from an EMBL/GenBank/DDBJ whole genome shotgun (WGS) entry which is preliminary data.</text>
</comment>
<reference evidence="1 2" key="1">
    <citation type="submission" date="2024-11" db="EMBL/GenBank/DDBJ databases">
        <title>Chromosome-level genome assembly of the freshwater bivalve Anodonta woodiana.</title>
        <authorList>
            <person name="Chen X."/>
        </authorList>
    </citation>
    <scope>NUCLEOTIDE SEQUENCE [LARGE SCALE GENOMIC DNA]</scope>
    <source>
        <strain evidence="1">MN2024</strain>
        <tissue evidence="1">Gills</tissue>
    </source>
</reference>
<protein>
    <submittedName>
        <fullName evidence="1">Uncharacterized protein</fullName>
    </submittedName>
</protein>
<name>A0ABD3VBE8_SINWO</name>
<keyword evidence="2" id="KW-1185">Reference proteome</keyword>
<organism evidence="1 2">
    <name type="scientific">Sinanodonta woodiana</name>
    <name type="common">Chinese pond mussel</name>
    <name type="synonym">Anodonta woodiana</name>
    <dbReference type="NCBI Taxonomy" id="1069815"/>
    <lineage>
        <taxon>Eukaryota</taxon>
        <taxon>Metazoa</taxon>
        <taxon>Spiralia</taxon>
        <taxon>Lophotrochozoa</taxon>
        <taxon>Mollusca</taxon>
        <taxon>Bivalvia</taxon>
        <taxon>Autobranchia</taxon>
        <taxon>Heteroconchia</taxon>
        <taxon>Palaeoheterodonta</taxon>
        <taxon>Unionida</taxon>
        <taxon>Unionoidea</taxon>
        <taxon>Unionidae</taxon>
        <taxon>Unioninae</taxon>
        <taxon>Sinanodonta</taxon>
    </lineage>
</organism>
<accession>A0ABD3VBE8</accession>
<evidence type="ECO:0000313" key="2">
    <source>
        <dbReference type="Proteomes" id="UP001634394"/>
    </source>
</evidence>
<feature type="non-terminal residue" evidence="1">
    <location>
        <position position="95"/>
    </location>
</feature>
<dbReference type="Proteomes" id="UP001634394">
    <property type="component" value="Unassembled WGS sequence"/>
</dbReference>
<sequence length="95" mass="10547">MVKNVQGTEWVFKKVVHPGQKTKNFVDRNGVPVQMPTAANIIRNGAYVLSPRGVPTRRSNHCYSGQLIGPAKVNDWITSTEIPEIRSYSSTNSYG</sequence>
<gene>
    <name evidence="1" type="ORF">ACJMK2_009151</name>
</gene>
<dbReference type="EMBL" id="JBJQND010000012">
    <property type="protein sequence ID" value="KAL3858902.1"/>
    <property type="molecule type" value="Genomic_DNA"/>
</dbReference>